<dbReference type="Pfam" id="PF06203">
    <property type="entry name" value="CCT"/>
    <property type="match status" value="1"/>
</dbReference>
<comment type="caution">
    <text evidence="6">The sequence shown here is derived from an EMBL/GenBank/DDBJ whole genome shotgun (WGS) entry which is preliminary data.</text>
</comment>
<comment type="subcellular location">
    <subcellularLocation>
        <location evidence="1 3">Nucleus</location>
    </subcellularLocation>
</comment>
<protein>
    <recommendedName>
        <fullName evidence="5">CCT domain-containing protein</fullName>
    </recommendedName>
</protein>
<accession>A0A4S8KI68</accession>
<dbReference type="PROSITE" id="PS51017">
    <property type="entry name" value="CCT"/>
    <property type="match status" value="1"/>
</dbReference>
<feature type="chain" id="PRO_5020849747" description="CCT domain-containing protein" evidence="4">
    <location>
        <begin position="16"/>
        <end position="335"/>
    </location>
</feature>
<dbReference type="InterPro" id="IPR045281">
    <property type="entry name" value="CONSTANS-like"/>
</dbReference>
<dbReference type="Proteomes" id="UP000317650">
    <property type="component" value="Chromosome 4"/>
</dbReference>
<evidence type="ECO:0000313" key="7">
    <source>
        <dbReference type="Proteomes" id="UP000317650"/>
    </source>
</evidence>
<dbReference type="GO" id="GO:0009909">
    <property type="term" value="P:regulation of flower development"/>
    <property type="evidence" value="ECO:0007669"/>
    <property type="project" value="InterPro"/>
</dbReference>
<dbReference type="PANTHER" id="PTHR31319:SF110">
    <property type="entry name" value="CCT MOTIF FAMILY PROTEIN"/>
    <property type="match status" value="1"/>
</dbReference>
<evidence type="ECO:0000313" key="6">
    <source>
        <dbReference type="EMBL" id="THU74868.1"/>
    </source>
</evidence>
<feature type="signal peptide" evidence="4">
    <location>
        <begin position="1"/>
        <end position="15"/>
    </location>
</feature>
<evidence type="ECO:0000259" key="5">
    <source>
        <dbReference type="PROSITE" id="PS51017"/>
    </source>
</evidence>
<dbReference type="InterPro" id="IPR010402">
    <property type="entry name" value="CCT_domain"/>
</dbReference>
<dbReference type="PANTHER" id="PTHR31319">
    <property type="entry name" value="ZINC FINGER PROTEIN CONSTANS-LIKE 4"/>
    <property type="match status" value="1"/>
</dbReference>
<name>A0A4S8KI68_MUSBA</name>
<gene>
    <name evidence="6" type="ORF">C4D60_Mb04t37940</name>
</gene>
<dbReference type="AlphaFoldDB" id="A0A4S8KI68"/>
<dbReference type="EMBL" id="PYDT01000001">
    <property type="protein sequence ID" value="THU74868.1"/>
    <property type="molecule type" value="Genomic_DNA"/>
</dbReference>
<keyword evidence="4" id="KW-0732">Signal</keyword>
<feature type="domain" description="CCT" evidence="5">
    <location>
        <begin position="275"/>
        <end position="317"/>
    </location>
</feature>
<dbReference type="GO" id="GO:0003700">
    <property type="term" value="F:DNA-binding transcription factor activity"/>
    <property type="evidence" value="ECO:0007669"/>
    <property type="project" value="TreeGrafter"/>
</dbReference>
<organism evidence="6 7">
    <name type="scientific">Musa balbisiana</name>
    <name type="common">Banana</name>
    <dbReference type="NCBI Taxonomy" id="52838"/>
    <lineage>
        <taxon>Eukaryota</taxon>
        <taxon>Viridiplantae</taxon>
        <taxon>Streptophyta</taxon>
        <taxon>Embryophyta</taxon>
        <taxon>Tracheophyta</taxon>
        <taxon>Spermatophyta</taxon>
        <taxon>Magnoliopsida</taxon>
        <taxon>Liliopsida</taxon>
        <taxon>Zingiberales</taxon>
        <taxon>Musaceae</taxon>
        <taxon>Musa</taxon>
    </lineage>
</organism>
<sequence length="335" mass="37040">MILSVPFLFIASCSSYLQVLEFQPRRGAGKMYAETGLLLPCMQGFPQVVSGADQDLLPFTSHEDLVSTVFPGAAPTSGNLVQISFTDYDLGGDGDLFEAPKPILEESLDPITATMSVMPGYGSTITEETMKTTDTELIQDEVLSCEVFFDRKRDILTKSTTIVPSPVTVAAVQTEEDMAGAKDNSFAEGSLQKSGSFGCLGSVDYSKILSVVPCFLGVTDMNLEAAFQMRRAYSEGDIQILGNNNSVHGKMNIIPTFKLLASFEYIKIEDKIKERRIKLSRYRKKRTKRNYGRKIKYACRKALAESQPRIRGRFAKMEDTYGCNNRAIGGCKLQQ</sequence>
<reference evidence="6 7" key="1">
    <citation type="journal article" date="2019" name="Nat. Plants">
        <title>Genome sequencing of Musa balbisiana reveals subgenome evolution and function divergence in polyploid bananas.</title>
        <authorList>
            <person name="Yao X."/>
        </authorList>
    </citation>
    <scope>NUCLEOTIDE SEQUENCE [LARGE SCALE GENOMIC DNA]</scope>
    <source>
        <strain evidence="7">cv. DH-PKW</strain>
        <tissue evidence="6">Leaves</tissue>
    </source>
</reference>
<evidence type="ECO:0000256" key="4">
    <source>
        <dbReference type="SAM" id="SignalP"/>
    </source>
</evidence>
<keyword evidence="7" id="KW-1185">Reference proteome</keyword>
<proteinExistence type="predicted"/>
<evidence type="ECO:0000256" key="1">
    <source>
        <dbReference type="ARBA" id="ARBA00004123"/>
    </source>
</evidence>
<evidence type="ECO:0000256" key="2">
    <source>
        <dbReference type="ARBA" id="ARBA00023242"/>
    </source>
</evidence>
<keyword evidence="2 3" id="KW-0539">Nucleus</keyword>
<dbReference type="GO" id="GO:0005634">
    <property type="term" value="C:nucleus"/>
    <property type="evidence" value="ECO:0007669"/>
    <property type="project" value="UniProtKB-SubCell"/>
</dbReference>
<evidence type="ECO:0000256" key="3">
    <source>
        <dbReference type="PROSITE-ProRule" id="PRU00357"/>
    </source>
</evidence>